<dbReference type="InterPro" id="IPR050769">
    <property type="entry name" value="NAT_camello-type"/>
</dbReference>
<dbReference type="InterPro" id="IPR000182">
    <property type="entry name" value="GNAT_dom"/>
</dbReference>
<dbReference type="PANTHER" id="PTHR13947">
    <property type="entry name" value="GNAT FAMILY N-ACETYLTRANSFERASE"/>
    <property type="match status" value="1"/>
</dbReference>
<dbReference type="Pfam" id="PF00583">
    <property type="entry name" value="Acetyltransf_1"/>
    <property type="match status" value="1"/>
</dbReference>
<evidence type="ECO:0000313" key="4">
    <source>
        <dbReference type="EMBL" id="CAL1526112.1"/>
    </source>
</evidence>
<gene>
    <name evidence="4" type="ORF">GSLYS_00000289001</name>
</gene>
<keyword evidence="5" id="KW-1185">Reference proteome</keyword>
<dbReference type="PROSITE" id="PS51186">
    <property type="entry name" value="GNAT"/>
    <property type="match status" value="1"/>
</dbReference>
<proteinExistence type="predicted"/>
<sequence>MNNFVNMIQSNSKIKIRSWKLSDSEDVWTVLKEGSFSNINSAFILCLRKLFVRGISTILFGLGIWNGFSPLTFVFLAILGIILIYLVCFIGTLVYLYVSYLQDIKNMKEYYFDKQDHHFWVAEYNGEIVGTIGIVQKVSQLPGSPFNDHTEANIKKVAWLRRMAVKNKFRGMGIAKLLVNKTIEFCVEQNYDGIFLITTEVHHAARALYARMGFHLAACKPYKYLKGLVVVETFEFIMNL</sequence>
<name>A0AAV2H0N5_LYMST</name>
<feature type="transmembrane region" description="Helical" evidence="2">
    <location>
        <begin position="50"/>
        <end position="68"/>
    </location>
</feature>
<protein>
    <recommendedName>
        <fullName evidence="3">N-acetyltransferase domain-containing protein</fullName>
    </recommendedName>
</protein>
<evidence type="ECO:0000256" key="1">
    <source>
        <dbReference type="ARBA" id="ARBA00022679"/>
    </source>
</evidence>
<dbReference type="AlphaFoldDB" id="A0AAV2H0N5"/>
<keyword evidence="1" id="KW-0808">Transferase</keyword>
<keyword evidence="2" id="KW-0472">Membrane</keyword>
<dbReference type="Proteomes" id="UP001497497">
    <property type="component" value="Unassembled WGS sequence"/>
</dbReference>
<dbReference type="CDD" id="cd04301">
    <property type="entry name" value="NAT_SF"/>
    <property type="match status" value="1"/>
</dbReference>
<dbReference type="EMBL" id="CAXITT010000002">
    <property type="protein sequence ID" value="CAL1526112.1"/>
    <property type="molecule type" value="Genomic_DNA"/>
</dbReference>
<keyword evidence="2" id="KW-1133">Transmembrane helix</keyword>
<keyword evidence="2" id="KW-0812">Transmembrane</keyword>
<feature type="transmembrane region" description="Helical" evidence="2">
    <location>
        <begin position="74"/>
        <end position="98"/>
    </location>
</feature>
<accession>A0AAV2H0N5</accession>
<evidence type="ECO:0000256" key="2">
    <source>
        <dbReference type="SAM" id="Phobius"/>
    </source>
</evidence>
<dbReference type="InterPro" id="IPR016181">
    <property type="entry name" value="Acyl_CoA_acyltransferase"/>
</dbReference>
<dbReference type="Gene3D" id="3.40.630.30">
    <property type="match status" value="1"/>
</dbReference>
<comment type="caution">
    <text evidence="4">The sequence shown here is derived from an EMBL/GenBank/DDBJ whole genome shotgun (WGS) entry which is preliminary data.</text>
</comment>
<evidence type="ECO:0000313" key="5">
    <source>
        <dbReference type="Proteomes" id="UP001497497"/>
    </source>
</evidence>
<dbReference type="PANTHER" id="PTHR13947:SF37">
    <property type="entry name" value="LD18367P"/>
    <property type="match status" value="1"/>
</dbReference>
<feature type="domain" description="N-acetyltransferase" evidence="3">
    <location>
        <begin position="80"/>
        <end position="240"/>
    </location>
</feature>
<dbReference type="GO" id="GO:0008080">
    <property type="term" value="F:N-acetyltransferase activity"/>
    <property type="evidence" value="ECO:0007669"/>
    <property type="project" value="InterPro"/>
</dbReference>
<evidence type="ECO:0000259" key="3">
    <source>
        <dbReference type="PROSITE" id="PS51186"/>
    </source>
</evidence>
<dbReference type="SUPFAM" id="SSF55729">
    <property type="entry name" value="Acyl-CoA N-acyltransferases (Nat)"/>
    <property type="match status" value="1"/>
</dbReference>
<organism evidence="4 5">
    <name type="scientific">Lymnaea stagnalis</name>
    <name type="common">Great pond snail</name>
    <name type="synonym">Helix stagnalis</name>
    <dbReference type="NCBI Taxonomy" id="6523"/>
    <lineage>
        <taxon>Eukaryota</taxon>
        <taxon>Metazoa</taxon>
        <taxon>Spiralia</taxon>
        <taxon>Lophotrochozoa</taxon>
        <taxon>Mollusca</taxon>
        <taxon>Gastropoda</taxon>
        <taxon>Heterobranchia</taxon>
        <taxon>Euthyneura</taxon>
        <taxon>Panpulmonata</taxon>
        <taxon>Hygrophila</taxon>
        <taxon>Lymnaeoidea</taxon>
        <taxon>Lymnaeidae</taxon>
        <taxon>Lymnaea</taxon>
    </lineage>
</organism>
<reference evidence="4 5" key="1">
    <citation type="submission" date="2024-04" db="EMBL/GenBank/DDBJ databases">
        <authorList>
            <consortium name="Genoscope - CEA"/>
            <person name="William W."/>
        </authorList>
    </citation>
    <scope>NUCLEOTIDE SEQUENCE [LARGE SCALE GENOMIC DNA]</scope>
</reference>